<dbReference type="EMBL" id="CP000473">
    <property type="protein sequence ID" value="ABJ85128.1"/>
    <property type="molecule type" value="Genomic_DNA"/>
</dbReference>
<dbReference type="AlphaFoldDB" id="Q01YY7"/>
<keyword evidence="1" id="KW-0472">Membrane</keyword>
<protein>
    <recommendedName>
        <fullName evidence="2">DUF5658 domain-containing protein</fullName>
    </recommendedName>
</protein>
<evidence type="ECO:0000313" key="3">
    <source>
        <dbReference type="EMBL" id="ABJ85128.1"/>
    </source>
</evidence>
<evidence type="ECO:0000256" key="1">
    <source>
        <dbReference type="SAM" id="Phobius"/>
    </source>
</evidence>
<feature type="domain" description="DUF5658" evidence="2">
    <location>
        <begin position="6"/>
        <end position="87"/>
    </location>
</feature>
<feature type="transmembrane region" description="Helical" evidence="1">
    <location>
        <begin position="41"/>
        <end position="61"/>
    </location>
</feature>
<dbReference type="HOGENOM" id="CLU_2425353_0_0_0"/>
<keyword evidence="1" id="KW-0812">Transmembrane</keyword>
<name>Q01YY7_SOLUE</name>
<feature type="transmembrane region" description="Helical" evidence="1">
    <location>
        <begin position="73"/>
        <end position="90"/>
    </location>
</feature>
<proteinExistence type="predicted"/>
<dbReference type="KEGG" id="sus:Acid_4164"/>
<reference evidence="3" key="1">
    <citation type="submission" date="2006-10" db="EMBL/GenBank/DDBJ databases">
        <title>Complete sequence of Solibacter usitatus Ellin6076.</title>
        <authorList>
            <consortium name="US DOE Joint Genome Institute"/>
            <person name="Copeland A."/>
            <person name="Lucas S."/>
            <person name="Lapidus A."/>
            <person name="Barry K."/>
            <person name="Detter J.C."/>
            <person name="Glavina del Rio T."/>
            <person name="Hammon N."/>
            <person name="Israni S."/>
            <person name="Dalin E."/>
            <person name="Tice H."/>
            <person name="Pitluck S."/>
            <person name="Thompson L.S."/>
            <person name="Brettin T."/>
            <person name="Bruce D."/>
            <person name="Han C."/>
            <person name="Tapia R."/>
            <person name="Gilna P."/>
            <person name="Schmutz J."/>
            <person name="Larimer F."/>
            <person name="Land M."/>
            <person name="Hauser L."/>
            <person name="Kyrpides N."/>
            <person name="Mikhailova N."/>
            <person name="Janssen P.H."/>
            <person name="Kuske C.R."/>
            <person name="Richardson P."/>
        </authorList>
    </citation>
    <scope>NUCLEOTIDE SEQUENCE</scope>
    <source>
        <strain evidence="3">Ellin6076</strain>
    </source>
</reference>
<sequence>MTILFLFLALQLFDLGTTLVFLQHGVGEANPLVALLIRTSAQPAFAVLLVKLAASALALFAWKTRRFRLLRRANLFFILCVGWNLVAIAMA</sequence>
<organism evidence="3">
    <name type="scientific">Solibacter usitatus (strain Ellin6076)</name>
    <dbReference type="NCBI Taxonomy" id="234267"/>
    <lineage>
        <taxon>Bacteria</taxon>
        <taxon>Pseudomonadati</taxon>
        <taxon>Acidobacteriota</taxon>
        <taxon>Terriglobia</taxon>
        <taxon>Bryobacterales</taxon>
        <taxon>Solibacteraceae</taxon>
        <taxon>Candidatus Solibacter</taxon>
    </lineage>
</organism>
<dbReference type="InterPro" id="IPR043717">
    <property type="entry name" value="DUF5658"/>
</dbReference>
<dbReference type="InParanoid" id="Q01YY7"/>
<dbReference type="STRING" id="234267.Acid_4164"/>
<gene>
    <name evidence="3" type="ordered locus">Acid_4164</name>
</gene>
<evidence type="ECO:0000259" key="2">
    <source>
        <dbReference type="Pfam" id="PF18902"/>
    </source>
</evidence>
<keyword evidence="1" id="KW-1133">Transmembrane helix</keyword>
<accession>Q01YY7</accession>
<dbReference type="Pfam" id="PF18902">
    <property type="entry name" value="DUF5658"/>
    <property type="match status" value="1"/>
</dbReference>